<accession>A0ACC1CW91</accession>
<organism evidence="1 2">
    <name type="scientific">Dendrolimus kikuchii</name>
    <dbReference type="NCBI Taxonomy" id="765133"/>
    <lineage>
        <taxon>Eukaryota</taxon>
        <taxon>Metazoa</taxon>
        <taxon>Ecdysozoa</taxon>
        <taxon>Arthropoda</taxon>
        <taxon>Hexapoda</taxon>
        <taxon>Insecta</taxon>
        <taxon>Pterygota</taxon>
        <taxon>Neoptera</taxon>
        <taxon>Endopterygota</taxon>
        <taxon>Lepidoptera</taxon>
        <taxon>Glossata</taxon>
        <taxon>Ditrysia</taxon>
        <taxon>Bombycoidea</taxon>
        <taxon>Lasiocampidae</taxon>
        <taxon>Dendrolimus</taxon>
    </lineage>
</organism>
<name>A0ACC1CW91_9NEOP</name>
<dbReference type="Proteomes" id="UP000824533">
    <property type="component" value="Linkage Group LG15"/>
</dbReference>
<evidence type="ECO:0000313" key="1">
    <source>
        <dbReference type="EMBL" id="KAJ0175851.1"/>
    </source>
</evidence>
<proteinExistence type="predicted"/>
<evidence type="ECO:0000313" key="2">
    <source>
        <dbReference type="Proteomes" id="UP000824533"/>
    </source>
</evidence>
<keyword evidence="2" id="KW-1185">Reference proteome</keyword>
<gene>
    <name evidence="1" type="ORF">K1T71_009010</name>
</gene>
<comment type="caution">
    <text evidence="1">The sequence shown here is derived from an EMBL/GenBank/DDBJ whole genome shotgun (WGS) entry which is preliminary data.</text>
</comment>
<sequence>MIEWVEGQNAWTQLTHDFLLKYNDNVNFGRIIVKESAVDPLNEAVQSATPQNQSPQPTDDELSPDDDKQGEGPNRLSIYDTPQIRKFKLSAIKAREVIRKQQLQVKRLRETNRRLVKKVAQMENIIKHLIMQSDKTDEPH</sequence>
<dbReference type="EMBL" id="CM034401">
    <property type="protein sequence ID" value="KAJ0175851.1"/>
    <property type="molecule type" value="Genomic_DNA"/>
</dbReference>
<protein>
    <submittedName>
        <fullName evidence="1">Uncharacterized protein</fullName>
    </submittedName>
</protein>
<reference evidence="1 2" key="1">
    <citation type="journal article" date="2021" name="Front. Genet.">
        <title>Chromosome-Level Genome Assembly Reveals Significant Gene Expansion in the Toll and IMD Signaling Pathways of Dendrolimus kikuchii.</title>
        <authorList>
            <person name="Zhou J."/>
            <person name="Wu P."/>
            <person name="Xiong Z."/>
            <person name="Liu N."/>
            <person name="Zhao N."/>
            <person name="Ji M."/>
            <person name="Qiu Y."/>
            <person name="Yang B."/>
        </authorList>
    </citation>
    <scope>NUCLEOTIDE SEQUENCE [LARGE SCALE GENOMIC DNA]</scope>
    <source>
        <strain evidence="1">Ann1</strain>
    </source>
</reference>